<dbReference type="SUPFAM" id="SSF82549">
    <property type="entry name" value="DAK1/DegV-like"/>
    <property type="match status" value="1"/>
</dbReference>
<proteinExistence type="predicted"/>
<name>A0A921GHH1_9ACTN</name>
<gene>
    <name evidence="2" type="ORF">K8U72_09520</name>
</gene>
<dbReference type="PANTHER" id="PTHR33434:SF2">
    <property type="entry name" value="FATTY ACID-BINDING PROTEIN TM_1468"/>
    <property type="match status" value="1"/>
</dbReference>
<evidence type="ECO:0000256" key="1">
    <source>
        <dbReference type="ARBA" id="ARBA00023121"/>
    </source>
</evidence>
<dbReference type="GO" id="GO:0008289">
    <property type="term" value="F:lipid binding"/>
    <property type="evidence" value="ECO:0007669"/>
    <property type="project" value="UniProtKB-KW"/>
</dbReference>
<reference evidence="2" key="2">
    <citation type="submission" date="2021-09" db="EMBL/GenBank/DDBJ databases">
        <authorList>
            <person name="Gilroy R."/>
        </authorList>
    </citation>
    <scope>NUCLEOTIDE SEQUENCE</scope>
    <source>
        <strain evidence="2">CHK124-7917</strain>
    </source>
</reference>
<dbReference type="AlphaFoldDB" id="A0A921GHH1"/>
<dbReference type="Gene3D" id="3.40.50.10170">
    <property type="match status" value="1"/>
</dbReference>
<sequence length="294" mass="32147">MPSYVLSCCSTADVTREWLDDRDIKYLYFNYYLNGEMCKDDFGATNSPAELYAKMLAGAEAKTSQISAGDYMAHFEQYLSQGLDVVHLTLSSGISGTYNSACAARDQLAEKYPDHHVYVVDSLAASSGYGLLMDRLAGLRDSGMGAAELAAWAEEHKGEVQHWFFSSDLTFFIRGGRISKAAGLVGGMLKICPLMDVAPDGSLAVKEKIRTKAKAINRVVEKMVELAEGGRDYSGKCFISQSECLADAQEVARRIEETFPRLDGRVEIFPIGATIGVHTGPGTVATFFWGQRRA</sequence>
<dbReference type="EMBL" id="DYWQ01000150">
    <property type="protein sequence ID" value="HJF46004.1"/>
    <property type="molecule type" value="Genomic_DNA"/>
</dbReference>
<dbReference type="InterPro" id="IPR003797">
    <property type="entry name" value="DegV"/>
</dbReference>
<keyword evidence="1" id="KW-0446">Lipid-binding</keyword>
<reference evidence="2" key="1">
    <citation type="journal article" date="2021" name="PeerJ">
        <title>Extensive microbial diversity within the chicken gut microbiome revealed by metagenomics and culture.</title>
        <authorList>
            <person name="Gilroy R."/>
            <person name="Ravi A."/>
            <person name="Getino M."/>
            <person name="Pursley I."/>
            <person name="Horton D.L."/>
            <person name="Alikhan N.F."/>
            <person name="Baker D."/>
            <person name="Gharbi K."/>
            <person name="Hall N."/>
            <person name="Watson M."/>
            <person name="Adriaenssens E.M."/>
            <person name="Foster-Nyarko E."/>
            <person name="Jarju S."/>
            <person name="Secka A."/>
            <person name="Antonio M."/>
            <person name="Oren A."/>
            <person name="Chaudhuri R.R."/>
            <person name="La Ragione R."/>
            <person name="Hildebrand F."/>
            <person name="Pallen M.J."/>
        </authorList>
    </citation>
    <scope>NUCLEOTIDE SEQUENCE</scope>
    <source>
        <strain evidence="2">CHK124-7917</strain>
    </source>
</reference>
<dbReference type="NCBIfam" id="TIGR00762">
    <property type="entry name" value="DegV"/>
    <property type="match status" value="1"/>
</dbReference>
<dbReference type="PANTHER" id="PTHR33434">
    <property type="entry name" value="DEGV DOMAIN-CONTAINING PROTEIN DR_1986-RELATED"/>
    <property type="match status" value="1"/>
</dbReference>
<evidence type="ECO:0000313" key="3">
    <source>
        <dbReference type="Proteomes" id="UP000697330"/>
    </source>
</evidence>
<dbReference type="PROSITE" id="PS51482">
    <property type="entry name" value="DEGV"/>
    <property type="match status" value="1"/>
</dbReference>
<organism evidence="2 3">
    <name type="scientific">Thermophilibacter provencensis</name>
    <dbReference type="NCBI Taxonomy" id="1852386"/>
    <lineage>
        <taxon>Bacteria</taxon>
        <taxon>Bacillati</taxon>
        <taxon>Actinomycetota</taxon>
        <taxon>Coriobacteriia</taxon>
        <taxon>Coriobacteriales</taxon>
        <taxon>Atopobiaceae</taxon>
        <taxon>Thermophilibacter</taxon>
    </lineage>
</organism>
<dbReference type="Gene3D" id="3.30.1180.10">
    <property type="match status" value="1"/>
</dbReference>
<dbReference type="RefSeq" id="WP_274959615.1">
    <property type="nucleotide sequence ID" value="NZ_DYWQ01000150.1"/>
</dbReference>
<dbReference type="InterPro" id="IPR050270">
    <property type="entry name" value="DegV_domain_contain"/>
</dbReference>
<dbReference type="Pfam" id="PF02645">
    <property type="entry name" value="DegV"/>
    <property type="match status" value="1"/>
</dbReference>
<comment type="caution">
    <text evidence="2">The sequence shown here is derived from an EMBL/GenBank/DDBJ whole genome shotgun (WGS) entry which is preliminary data.</text>
</comment>
<dbReference type="InterPro" id="IPR043168">
    <property type="entry name" value="DegV_C"/>
</dbReference>
<dbReference type="Proteomes" id="UP000697330">
    <property type="component" value="Unassembled WGS sequence"/>
</dbReference>
<evidence type="ECO:0000313" key="2">
    <source>
        <dbReference type="EMBL" id="HJF46004.1"/>
    </source>
</evidence>
<accession>A0A921GHH1</accession>
<protein>
    <submittedName>
        <fullName evidence="2">DegV family protein</fullName>
    </submittedName>
</protein>